<comment type="caution">
    <text evidence="2">The sequence shown here is derived from an EMBL/GenBank/DDBJ whole genome shotgun (WGS) entry which is preliminary data.</text>
</comment>
<evidence type="ECO:0000313" key="3">
    <source>
        <dbReference type="Proteomes" id="UP000774617"/>
    </source>
</evidence>
<keyword evidence="3" id="KW-1185">Reference proteome</keyword>
<feature type="compositionally biased region" description="Low complexity" evidence="1">
    <location>
        <begin position="187"/>
        <end position="199"/>
    </location>
</feature>
<accession>A0ABQ8GW55</accession>
<gene>
    <name evidence="2" type="ORF">B0J12DRAFT_37203</name>
</gene>
<name>A0ABQ8GW55_9PEZI</name>
<evidence type="ECO:0000256" key="1">
    <source>
        <dbReference type="SAM" id="MobiDB-lite"/>
    </source>
</evidence>
<proteinExistence type="predicted"/>
<feature type="compositionally biased region" description="Low complexity" evidence="1">
    <location>
        <begin position="220"/>
        <end position="231"/>
    </location>
</feature>
<feature type="region of interest" description="Disordered" evidence="1">
    <location>
        <begin position="96"/>
        <end position="157"/>
    </location>
</feature>
<evidence type="ECO:0000313" key="2">
    <source>
        <dbReference type="EMBL" id="KAH7065476.1"/>
    </source>
</evidence>
<feature type="compositionally biased region" description="Pro residues" evidence="1">
    <location>
        <begin position="280"/>
        <end position="294"/>
    </location>
</feature>
<dbReference type="Proteomes" id="UP000774617">
    <property type="component" value="Unassembled WGS sequence"/>
</dbReference>
<protein>
    <submittedName>
        <fullName evidence="2">Uncharacterized protein</fullName>
    </submittedName>
</protein>
<feature type="compositionally biased region" description="Basic and acidic residues" evidence="1">
    <location>
        <begin position="200"/>
        <end position="215"/>
    </location>
</feature>
<organism evidence="2 3">
    <name type="scientific">Macrophomina phaseolina</name>
    <dbReference type="NCBI Taxonomy" id="35725"/>
    <lineage>
        <taxon>Eukaryota</taxon>
        <taxon>Fungi</taxon>
        <taxon>Dikarya</taxon>
        <taxon>Ascomycota</taxon>
        <taxon>Pezizomycotina</taxon>
        <taxon>Dothideomycetes</taxon>
        <taxon>Dothideomycetes incertae sedis</taxon>
        <taxon>Botryosphaeriales</taxon>
        <taxon>Botryosphaeriaceae</taxon>
        <taxon>Macrophomina</taxon>
    </lineage>
</organism>
<feature type="region of interest" description="Disordered" evidence="1">
    <location>
        <begin position="170"/>
        <end position="235"/>
    </location>
</feature>
<reference evidence="2 3" key="1">
    <citation type="journal article" date="2021" name="Nat. Commun.">
        <title>Genetic determinants of endophytism in the Arabidopsis root mycobiome.</title>
        <authorList>
            <person name="Mesny F."/>
            <person name="Miyauchi S."/>
            <person name="Thiergart T."/>
            <person name="Pickel B."/>
            <person name="Atanasova L."/>
            <person name="Karlsson M."/>
            <person name="Huettel B."/>
            <person name="Barry K.W."/>
            <person name="Haridas S."/>
            <person name="Chen C."/>
            <person name="Bauer D."/>
            <person name="Andreopoulos W."/>
            <person name="Pangilinan J."/>
            <person name="LaButti K."/>
            <person name="Riley R."/>
            <person name="Lipzen A."/>
            <person name="Clum A."/>
            <person name="Drula E."/>
            <person name="Henrissat B."/>
            <person name="Kohler A."/>
            <person name="Grigoriev I.V."/>
            <person name="Martin F.M."/>
            <person name="Hacquard S."/>
        </authorList>
    </citation>
    <scope>NUCLEOTIDE SEQUENCE [LARGE SCALE GENOMIC DNA]</scope>
    <source>
        <strain evidence="2 3">MPI-SDFR-AT-0080</strain>
    </source>
</reference>
<dbReference type="EMBL" id="JAGTJR010000001">
    <property type="protein sequence ID" value="KAH7065476.1"/>
    <property type="molecule type" value="Genomic_DNA"/>
</dbReference>
<sequence length="346" mass="37299">MVATREIDGQQVFWGYGCPKREFHAGVRRQKQTQQRHVFLAISHVTGQVPSWRNEADCEMRPSRMLWPRGIRYRLRRHIRGWRIAAGAAGLVRIAPGSSTHRKREQWPGCSAPSRRGLRSPASSRNGSADLRQMAGLGGGPGESRWPELTKAASCGKAKGWRNMVADAEAARKDSGVSQGSGGQWSPGGSLAPEPSAGRAAEERAAREVGRREQGGRGGETATSSSSGEAAVGRDLDSQITLQPAAPKTAAPPPSAFAAPALLVCRQASIVQRQSSSALAPPPLPSPPGGPPRPRWSQRVPRRHSIISTRHPCRARHHQARRTRLLHAHSSRHFCPSLACPPAKAA</sequence>
<feature type="region of interest" description="Disordered" evidence="1">
    <location>
        <begin position="274"/>
        <end position="300"/>
    </location>
</feature>